<keyword evidence="7" id="KW-1185">Reference proteome</keyword>
<dbReference type="RefSeq" id="WP_070237101.1">
    <property type="nucleotide sequence ID" value="NZ_CP017478.1"/>
</dbReference>
<feature type="domain" description="Secretion system C-terminal sorting" evidence="4">
    <location>
        <begin position="1033"/>
        <end position="1109"/>
    </location>
</feature>
<name>A0A1D8P8M4_9FLAO</name>
<evidence type="ECO:0000256" key="2">
    <source>
        <dbReference type="SAM" id="MobiDB-lite"/>
    </source>
</evidence>
<dbReference type="Gene3D" id="3.40.390.10">
    <property type="entry name" value="Collagenase (Catalytic Domain)"/>
    <property type="match status" value="1"/>
</dbReference>
<gene>
    <name evidence="6" type="ORF">LPB138_09745</name>
</gene>
<dbReference type="SUPFAM" id="SSF55486">
    <property type="entry name" value="Metalloproteases ('zincins'), catalytic domain"/>
    <property type="match status" value="1"/>
</dbReference>
<dbReference type="GO" id="GO:0008237">
    <property type="term" value="F:metallopeptidase activity"/>
    <property type="evidence" value="ECO:0007669"/>
    <property type="project" value="InterPro"/>
</dbReference>
<protein>
    <submittedName>
        <fullName evidence="6">Uncharacterized protein</fullName>
    </submittedName>
</protein>
<evidence type="ECO:0000313" key="7">
    <source>
        <dbReference type="Proteomes" id="UP000176050"/>
    </source>
</evidence>
<evidence type="ECO:0000313" key="6">
    <source>
        <dbReference type="EMBL" id="AOW20937.1"/>
    </source>
</evidence>
<dbReference type="Gene3D" id="2.60.40.10">
    <property type="entry name" value="Immunoglobulins"/>
    <property type="match status" value="1"/>
</dbReference>
<feature type="signal peptide" evidence="3">
    <location>
        <begin position="1"/>
        <end position="24"/>
    </location>
</feature>
<dbReference type="InterPro" id="IPR024079">
    <property type="entry name" value="MetalloPept_cat_dom_sf"/>
</dbReference>
<accession>A0A1D8P8M4</accession>
<dbReference type="Proteomes" id="UP000176050">
    <property type="component" value="Chromosome"/>
</dbReference>
<evidence type="ECO:0000259" key="5">
    <source>
        <dbReference type="Pfam" id="PF20009"/>
    </source>
</evidence>
<evidence type="ECO:0000259" key="4">
    <source>
        <dbReference type="Pfam" id="PF18962"/>
    </source>
</evidence>
<dbReference type="Pfam" id="PF13583">
    <property type="entry name" value="Reprolysin_4"/>
    <property type="match status" value="1"/>
</dbReference>
<evidence type="ECO:0000256" key="1">
    <source>
        <dbReference type="ARBA" id="ARBA00022729"/>
    </source>
</evidence>
<evidence type="ECO:0000256" key="3">
    <source>
        <dbReference type="SAM" id="SignalP"/>
    </source>
</evidence>
<dbReference type="InterPro" id="IPR045474">
    <property type="entry name" value="GEVED"/>
</dbReference>
<keyword evidence="1 3" id="KW-0732">Signal</keyword>
<dbReference type="KEGG" id="lul:LPB138_09745"/>
<dbReference type="Pfam" id="PF18962">
    <property type="entry name" value="Por_Secre_tail"/>
    <property type="match status" value="1"/>
</dbReference>
<dbReference type="AlphaFoldDB" id="A0A1D8P8M4"/>
<sequence length="1110" mass="121226">MKNQHPNFKIFLFFVFLLPSFAFSQDRTPFWIEVSENQISQEKLASNSEPNESIYYQLDIETLKRELNEATLIQDNFGMSKATIGFPDSNGKIEQYRVKEASVLNPNLQNEFQNIRSYIGISVSNPLSTLRFSVSPDGFHAMKFDEKTGIQFIDPITKDRKIYSVFAKNDLMEPSEMFSCHVEENFDVIEDRESLLDLDSRLNDGNLRTFRLAIACTNEYANFHLTEQGIDSGESDTVKKEAVLAAMNTTMTRVNGIYEKELSVRMEIIAENLDIIFLDDVTDPFTGNDDASVLIDESQTQIDLIIGNDNYDIGHTFSTGAGGVATLSSPCRTNLKARGVTGLSAPIGDSYNVDYVAHEMGHQFGANHTFNNSCGGNRNNATAVEPGSGSTIMAYAGICAPNVQGNSDAYFHIVSLEEMWANINTGFSTCGATTSSGNSAPVVEDIPNYSIPRSTPFVLKGNGQDADGNGTLTYAWEQTDNETAAMPPVSSSTGGPVFRSITPSDMTDRYFPAIETVIAGDIESTWEVVPSVERTMNFALTVRDNDPRGGRFVREDITINVENVLPFAMTAPNTAVTWEAGTNETVSWGVGSTTNATINCQNVNIKLSTDGGLTFPITILENTPNDGTQSIVVPNYTSSTCRIMVEAADNIFYDISNADFTINSTIPSFIITNTNGNQTECNTSGSSVTFEFDFDAINGFNESTTFNTSGEPAGSTVEFSPTTQNGDGTFTMEVSDFVGAAAGEYSITVTATSASITQTTDVILTIISGSLSTVNLLSPIDEETEVSIIPTLTWTEDLNAQTYDIEIATDTEFSNIVQSLTSEENSYTLTTPLEGLSTFYWRVRPANTCGTSAPFSSPFSFTTLSPSYCPSTYTNAGSEYISNVSFADINNASGDAPGGGTTTGYENFTSVSTDVNEGSTYTLEVTINTAGDFSDHCNVYIDWNQDYVFNQDDEFYDLGSIRNVTSGVLSTDITVPSGVISGPTRMRVSIEFQVPPGACDEDHTQEWGETEDYSINVVSSLSVDEQQLSDFRIYPNPSNGLVNVSMQLGNSNDVEILLFDVLGRQISIKNFENNSLNFNEQLEYQNLSKGLYVLKIKQGQKIIAKQLIIN</sequence>
<feature type="chain" id="PRO_5009110977" evidence="3">
    <location>
        <begin position="25"/>
        <end position="1110"/>
    </location>
</feature>
<dbReference type="Pfam" id="PF20009">
    <property type="entry name" value="GEVED"/>
    <property type="match status" value="1"/>
</dbReference>
<dbReference type="STRING" id="1850246.LPB138_09745"/>
<dbReference type="InterPro" id="IPR026444">
    <property type="entry name" value="Secre_tail"/>
</dbReference>
<dbReference type="InterPro" id="IPR013783">
    <property type="entry name" value="Ig-like_fold"/>
</dbReference>
<dbReference type="EMBL" id="CP017478">
    <property type="protein sequence ID" value="AOW20937.1"/>
    <property type="molecule type" value="Genomic_DNA"/>
</dbReference>
<dbReference type="OrthoDB" id="9792152at2"/>
<reference evidence="6 7" key="1">
    <citation type="submission" date="2016-10" db="EMBL/GenBank/DDBJ databases">
        <title>Lutibacter sp. LPB0138, isolated from marine gastropod.</title>
        <authorList>
            <person name="Kim E."/>
            <person name="Yi H."/>
        </authorList>
    </citation>
    <scope>NUCLEOTIDE SEQUENCE [LARGE SCALE GENOMIC DNA]</scope>
    <source>
        <strain evidence="6 7">LPB0138</strain>
    </source>
</reference>
<proteinExistence type="predicted"/>
<dbReference type="NCBIfam" id="TIGR04183">
    <property type="entry name" value="Por_Secre_tail"/>
    <property type="match status" value="1"/>
</dbReference>
<organism evidence="6 7">
    <name type="scientific">Urechidicola croceus</name>
    <dbReference type="NCBI Taxonomy" id="1850246"/>
    <lineage>
        <taxon>Bacteria</taxon>
        <taxon>Pseudomonadati</taxon>
        <taxon>Bacteroidota</taxon>
        <taxon>Flavobacteriia</taxon>
        <taxon>Flavobacteriales</taxon>
        <taxon>Flavobacteriaceae</taxon>
        <taxon>Urechidicola</taxon>
    </lineage>
</organism>
<feature type="region of interest" description="Disordered" evidence="2">
    <location>
        <begin position="706"/>
        <end position="725"/>
    </location>
</feature>
<feature type="domain" description="GEVED" evidence="5">
    <location>
        <begin position="937"/>
        <end position="1016"/>
    </location>
</feature>